<dbReference type="GO" id="GO:0004577">
    <property type="term" value="F:N-acetylglucosaminyldiphosphodolichol N-acetylglucosaminyltransferase activity"/>
    <property type="evidence" value="ECO:0007669"/>
    <property type="project" value="UniProtKB-EC"/>
</dbReference>
<dbReference type="Gene3D" id="3.40.50.2000">
    <property type="entry name" value="Glycogen Phosphorylase B"/>
    <property type="match status" value="1"/>
</dbReference>
<feature type="region of interest" description="Disordered" evidence="6">
    <location>
        <begin position="98"/>
        <end position="193"/>
    </location>
</feature>
<accession>A0A316Z7F4</accession>
<dbReference type="PANTHER" id="PTHR12867">
    <property type="entry name" value="GLYCOSYL TRANSFERASE-RELATED"/>
    <property type="match status" value="1"/>
</dbReference>
<evidence type="ECO:0000256" key="3">
    <source>
        <dbReference type="ARBA" id="ARBA00017468"/>
    </source>
</evidence>
<evidence type="ECO:0000313" key="7">
    <source>
        <dbReference type="EMBL" id="PWN97004.1"/>
    </source>
</evidence>
<reference evidence="7 8" key="1">
    <citation type="journal article" date="2018" name="Mol. Biol. Evol.">
        <title>Broad Genomic Sampling Reveals a Smut Pathogenic Ancestry of the Fungal Clade Ustilaginomycotina.</title>
        <authorList>
            <person name="Kijpornyongpan T."/>
            <person name="Mondo S.J."/>
            <person name="Barry K."/>
            <person name="Sandor L."/>
            <person name="Lee J."/>
            <person name="Lipzen A."/>
            <person name="Pangilinan J."/>
            <person name="LaButti K."/>
            <person name="Hainaut M."/>
            <person name="Henrissat B."/>
            <person name="Grigoriev I.V."/>
            <person name="Spatafora J.W."/>
            <person name="Aime M.C."/>
        </authorList>
    </citation>
    <scope>NUCLEOTIDE SEQUENCE [LARGE SCALE GENOMIC DNA]</scope>
    <source>
        <strain evidence="7 8">MCA 4186</strain>
    </source>
</reference>
<dbReference type="STRING" id="58919.A0A316Z7F4"/>
<name>A0A316Z7F4_9BASI</name>
<keyword evidence="8" id="KW-1185">Reference proteome</keyword>
<proteinExistence type="inferred from homology"/>
<organism evidence="7 8">
    <name type="scientific">Tilletiopsis washingtonensis</name>
    <dbReference type="NCBI Taxonomy" id="58919"/>
    <lineage>
        <taxon>Eukaryota</taxon>
        <taxon>Fungi</taxon>
        <taxon>Dikarya</taxon>
        <taxon>Basidiomycota</taxon>
        <taxon>Ustilaginomycotina</taxon>
        <taxon>Exobasidiomycetes</taxon>
        <taxon>Entylomatales</taxon>
        <taxon>Entylomatales incertae sedis</taxon>
        <taxon>Tilletiopsis</taxon>
    </lineage>
</organism>
<keyword evidence="4" id="KW-0328">Glycosyltransferase</keyword>
<comment type="similarity">
    <text evidence="1">Belongs to the glycosyltransferase 28 family.</text>
</comment>
<dbReference type="GO" id="GO:0006488">
    <property type="term" value="P:dolichol-linked oligosaccharide biosynthetic process"/>
    <property type="evidence" value="ECO:0007669"/>
    <property type="project" value="InterPro"/>
</dbReference>
<dbReference type="InterPro" id="IPR039042">
    <property type="entry name" value="Alg13-like"/>
</dbReference>
<evidence type="ECO:0000256" key="5">
    <source>
        <dbReference type="ARBA" id="ARBA00022679"/>
    </source>
</evidence>
<protein>
    <recommendedName>
        <fullName evidence="3">UDP-N-acetylglucosamine transferase subunit ALG13</fullName>
        <ecNumber evidence="2">2.4.1.141</ecNumber>
    </recommendedName>
</protein>
<sequence length="334" mass="34569">MASADTAPVTLLCSVGSTSFPALPLALLAPACLAVLPPASRIVVQHGATPLRVLLEPFLAGTQPGPDVAWGLHRLPGRIGYDGATRARIDPGEQGSLRAAFESPQPQGAGAVRPSGRAVRQAVRRRRAARAVGVDEETADSVGIPAADESHSPAASDDDEGTSSSEESAGPMDWQMDARPSGPALAGAAGSDDGHRLTLVTPEGIKVTFVDYVADLSVEIAQADVVCCHAGAGTLLDALRERSDTEQKRGGAVEAPKRPKLLIVPNRTLMDDHQAELAAAMAQHDYCATGDVATLPDDLARVLTRSADSFTPFPPFSPSRVRALVDGIAGFAAA</sequence>
<keyword evidence="5" id="KW-0808">Transferase</keyword>
<evidence type="ECO:0000256" key="6">
    <source>
        <dbReference type="SAM" id="MobiDB-lite"/>
    </source>
</evidence>
<dbReference type="AlphaFoldDB" id="A0A316Z7F4"/>
<dbReference type="PANTHER" id="PTHR12867:SF6">
    <property type="entry name" value="N-ACETYLGLUCOSAMINYLDIPHOSPHODOLICHOL N-ACETYLGLUCOSAMINYLTRANSFERASE"/>
    <property type="match status" value="1"/>
</dbReference>
<evidence type="ECO:0000256" key="4">
    <source>
        <dbReference type="ARBA" id="ARBA00022676"/>
    </source>
</evidence>
<dbReference type="RefSeq" id="XP_025597283.1">
    <property type="nucleotide sequence ID" value="XM_025745389.1"/>
</dbReference>
<evidence type="ECO:0000313" key="8">
    <source>
        <dbReference type="Proteomes" id="UP000245946"/>
    </source>
</evidence>
<dbReference type="EMBL" id="KZ819297">
    <property type="protein sequence ID" value="PWN97004.1"/>
    <property type="molecule type" value="Genomic_DNA"/>
</dbReference>
<gene>
    <name evidence="7" type="ORF">FA09DRAFT_361708</name>
</gene>
<dbReference type="GeneID" id="37272933"/>
<dbReference type="EC" id="2.4.1.141" evidence="2"/>
<dbReference type="Proteomes" id="UP000245946">
    <property type="component" value="Unassembled WGS sequence"/>
</dbReference>
<feature type="compositionally biased region" description="Low complexity" evidence="6">
    <location>
        <begin position="180"/>
        <end position="191"/>
    </location>
</feature>
<evidence type="ECO:0000256" key="1">
    <source>
        <dbReference type="ARBA" id="ARBA00006962"/>
    </source>
</evidence>
<evidence type="ECO:0000256" key="2">
    <source>
        <dbReference type="ARBA" id="ARBA00012614"/>
    </source>
</evidence>
<dbReference type="OrthoDB" id="20273at2759"/>